<keyword evidence="7" id="KW-1185">Reference proteome</keyword>
<gene>
    <name evidence="6" type="ORF">NEOLEDRAFT_1127308</name>
</gene>
<feature type="domain" description="MYND-type" evidence="5">
    <location>
        <begin position="1"/>
        <end position="36"/>
    </location>
</feature>
<dbReference type="AlphaFoldDB" id="A0A165VFH5"/>
<dbReference type="InParanoid" id="A0A165VFH5"/>
<accession>A0A165VFH5</accession>
<evidence type="ECO:0000313" key="7">
    <source>
        <dbReference type="Proteomes" id="UP000076761"/>
    </source>
</evidence>
<keyword evidence="3" id="KW-0862">Zinc</keyword>
<organism evidence="6 7">
    <name type="scientific">Neolentinus lepideus HHB14362 ss-1</name>
    <dbReference type="NCBI Taxonomy" id="1314782"/>
    <lineage>
        <taxon>Eukaryota</taxon>
        <taxon>Fungi</taxon>
        <taxon>Dikarya</taxon>
        <taxon>Basidiomycota</taxon>
        <taxon>Agaricomycotina</taxon>
        <taxon>Agaricomycetes</taxon>
        <taxon>Gloeophyllales</taxon>
        <taxon>Gloeophyllaceae</taxon>
        <taxon>Neolentinus</taxon>
    </lineage>
</organism>
<keyword evidence="1" id="KW-0479">Metal-binding</keyword>
<dbReference type="GO" id="GO:0008270">
    <property type="term" value="F:zinc ion binding"/>
    <property type="evidence" value="ECO:0007669"/>
    <property type="project" value="UniProtKB-KW"/>
</dbReference>
<dbReference type="Proteomes" id="UP000076761">
    <property type="component" value="Unassembled WGS sequence"/>
</dbReference>
<dbReference type="OrthoDB" id="194358at2759"/>
<dbReference type="InterPro" id="IPR002893">
    <property type="entry name" value="Znf_MYND"/>
</dbReference>
<dbReference type="EMBL" id="KV425553">
    <property type="protein sequence ID" value="KZT29602.1"/>
    <property type="molecule type" value="Genomic_DNA"/>
</dbReference>
<evidence type="ECO:0000256" key="2">
    <source>
        <dbReference type="ARBA" id="ARBA00022771"/>
    </source>
</evidence>
<proteinExistence type="predicted"/>
<name>A0A165VFH5_9AGAM</name>
<dbReference type="SUPFAM" id="SSF144232">
    <property type="entry name" value="HIT/MYND zinc finger-like"/>
    <property type="match status" value="1"/>
</dbReference>
<evidence type="ECO:0000256" key="3">
    <source>
        <dbReference type="ARBA" id="ARBA00022833"/>
    </source>
</evidence>
<dbReference type="Pfam" id="PF01753">
    <property type="entry name" value="zf-MYND"/>
    <property type="match status" value="1"/>
</dbReference>
<evidence type="ECO:0000256" key="1">
    <source>
        <dbReference type="ARBA" id="ARBA00022723"/>
    </source>
</evidence>
<evidence type="ECO:0000256" key="4">
    <source>
        <dbReference type="PROSITE-ProRule" id="PRU00134"/>
    </source>
</evidence>
<sequence length="60" mass="6954">MVEQCSACHTVPYCSRRCQVAAWSAANPPGGHKEECKVLQILSWFTEKDWTRYNGQFRFT</sequence>
<dbReference type="PROSITE" id="PS50865">
    <property type="entry name" value="ZF_MYND_2"/>
    <property type="match status" value="1"/>
</dbReference>
<protein>
    <recommendedName>
        <fullName evidence="5">MYND-type domain-containing protein</fullName>
    </recommendedName>
</protein>
<evidence type="ECO:0000313" key="6">
    <source>
        <dbReference type="EMBL" id="KZT29602.1"/>
    </source>
</evidence>
<evidence type="ECO:0000259" key="5">
    <source>
        <dbReference type="PROSITE" id="PS50865"/>
    </source>
</evidence>
<dbReference type="Gene3D" id="6.10.140.2220">
    <property type="match status" value="1"/>
</dbReference>
<reference evidence="6 7" key="1">
    <citation type="journal article" date="2016" name="Mol. Biol. Evol.">
        <title>Comparative Genomics of Early-Diverging Mushroom-Forming Fungi Provides Insights into the Origins of Lignocellulose Decay Capabilities.</title>
        <authorList>
            <person name="Nagy L.G."/>
            <person name="Riley R."/>
            <person name="Tritt A."/>
            <person name="Adam C."/>
            <person name="Daum C."/>
            <person name="Floudas D."/>
            <person name="Sun H."/>
            <person name="Yadav J.S."/>
            <person name="Pangilinan J."/>
            <person name="Larsson K.H."/>
            <person name="Matsuura K."/>
            <person name="Barry K."/>
            <person name="Labutti K."/>
            <person name="Kuo R."/>
            <person name="Ohm R.A."/>
            <person name="Bhattacharya S.S."/>
            <person name="Shirouzu T."/>
            <person name="Yoshinaga Y."/>
            <person name="Martin F.M."/>
            <person name="Grigoriev I.V."/>
            <person name="Hibbett D.S."/>
        </authorList>
    </citation>
    <scope>NUCLEOTIDE SEQUENCE [LARGE SCALE GENOMIC DNA]</scope>
    <source>
        <strain evidence="6 7">HHB14362 ss-1</strain>
    </source>
</reference>
<keyword evidence="2 4" id="KW-0863">Zinc-finger</keyword>